<protein>
    <submittedName>
        <fullName evidence="3">Uncharacterized protein</fullName>
    </submittedName>
</protein>
<feature type="compositionally biased region" description="Low complexity" evidence="1">
    <location>
        <begin position="42"/>
        <end position="56"/>
    </location>
</feature>
<dbReference type="EMBL" id="BNEE01000003">
    <property type="protein sequence ID" value="GHI83040.1"/>
    <property type="molecule type" value="Genomic_DNA"/>
</dbReference>
<evidence type="ECO:0000313" key="4">
    <source>
        <dbReference type="Proteomes" id="UP000600026"/>
    </source>
</evidence>
<evidence type="ECO:0000313" key="3">
    <source>
        <dbReference type="EMBL" id="GHI83040.1"/>
    </source>
</evidence>
<keyword evidence="4" id="KW-1185">Reference proteome</keyword>
<reference evidence="3" key="1">
    <citation type="submission" date="2020-09" db="EMBL/GenBank/DDBJ databases">
        <title>Whole genome shotgun sequence of Streptomyces xanthophaeus NBRC 12829.</title>
        <authorList>
            <person name="Komaki H."/>
            <person name="Tamura T."/>
        </authorList>
    </citation>
    <scope>NUCLEOTIDE SEQUENCE</scope>
    <source>
        <strain evidence="3">NBRC 12829</strain>
    </source>
</reference>
<accession>A0A919GSB0</accession>
<dbReference type="OrthoDB" id="3298677at2"/>
<sequence>MATPPPQQGSVPQHQHNPYAQQPGQGNPYAQQPPQPAGHGNPYAQQQPGVAAPQPAGHGNPFAAGLPQQGGPGCRLCGAQPAAQATVRGHQGMVLMMRSLSVQGPFCRDCGTATVRDMSAKTLWQGWWAPMSLLLTPITVLRNLGPRSTFAGLAAPQGGFRPPLDPGKQLRRRPEALVVSVPMALSLLFYATFIVIAVATG</sequence>
<keyword evidence="2" id="KW-0812">Transmembrane</keyword>
<feature type="transmembrane region" description="Helical" evidence="2">
    <location>
        <begin position="176"/>
        <end position="199"/>
    </location>
</feature>
<feature type="region of interest" description="Disordered" evidence="1">
    <location>
        <begin position="1"/>
        <end position="67"/>
    </location>
</feature>
<name>A0A919GSB0_9ACTN</name>
<comment type="caution">
    <text evidence="3">The sequence shown here is derived from an EMBL/GenBank/DDBJ whole genome shotgun (WGS) entry which is preliminary data.</text>
</comment>
<organism evidence="3 4">
    <name type="scientific">Streptomyces xanthophaeus</name>
    <dbReference type="NCBI Taxonomy" id="67385"/>
    <lineage>
        <taxon>Bacteria</taxon>
        <taxon>Bacillati</taxon>
        <taxon>Actinomycetota</taxon>
        <taxon>Actinomycetes</taxon>
        <taxon>Kitasatosporales</taxon>
        <taxon>Streptomycetaceae</taxon>
        <taxon>Streptomyces</taxon>
    </lineage>
</organism>
<evidence type="ECO:0000256" key="1">
    <source>
        <dbReference type="SAM" id="MobiDB-lite"/>
    </source>
</evidence>
<dbReference type="AlphaFoldDB" id="A0A919GSB0"/>
<evidence type="ECO:0000256" key="2">
    <source>
        <dbReference type="SAM" id="Phobius"/>
    </source>
</evidence>
<dbReference type="Proteomes" id="UP000600026">
    <property type="component" value="Unassembled WGS sequence"/>
</dbReference>
<keyword evidence="2" id="KW-0472">Membrane</keyword>
<feature type="compositionally biased region" description="Polar residues" evidence="1">
    <location>
        <begin position="8"/>
        <end position="30"/>
    </location>
</feature>
<gene>
    <name evidence="3" type="ORF">Sxan_04040</name>
</gene>
<keyword evidence="2" id="KW-1133">Transmembrane helix</keyword>
<dbReference type="RefSeq" id="WP_157853245.1">
    <property type="nucleotide sequence ID" value="NZ_BNEE01000003.1"/>
</dbReference>
<proteinExistence type="predicted"/>